<sequence length="60" mass="7160">MPLYRKESLFKQYGIALNRKNMANRMLKSRDQLTALYHGCGDLCSNEALFRQTRQFKYLK</sequence>
<reference evidence="1 2" key="1">
    <citation type="journal article" date="2015" name="Genome Announc.">
        <title>Draft Genome Sequences of Marine Isolates of Thalassomonas viridans and Thalassomonas actiniarum.</title>
        <authorList>
            <person name="Olonade I."/>
            <person name="van Zyl L.J."/>
            <person name="Trindade M."/>
        </authorList>
    </citation>
    <scope>NUCLEOTIDE SEQUENCE [LARGE SCALE GENOMIC DNA]</scope>
    <source>
        <strain evidence="1 2">A5K-106</strain>
    </source>
</reference>
<reference evidence="1 2" key="2">
    <citation type="journal article" date="2022" name="Mar. Drugs">
        <title>Bioassay-Guided Fractionation Leads to the Detection of Cholic Acid Generated by the Rare Thalassomonas sp.</title>
        <authorList>
            <person name="Pheiffer F."/>
            <person name="Schneider Y.K."/>
            <person name="Hansen E.H."/>
            <person name="Andersen J.H."/>
            <person name="Isaksson J."/>
            <person name="Busche T."/>
            <person name="R C."/>
            <person name="Kalinowski J."/>
            <person name="Zyl L.V."/>
            <person name="Trindade M."/>
        </authorList>
    </citation>
    <scope>NUCLEOTIDE SEQUENCE [LARGE SCALE GENOMIC DNA]</scope>
    <source>
        <strain evidence="1 2">A5K-106</strain>
    </source>
</reference>
<accession>A0AAF0C3Q6</accession>
<evidence type="ECO:0000313" key="1">
    <source>
        <dbReference type="EMBL" id="WDD99190.1"/>
    </source>
</evidence>
<protein>
    <recommendedName>
        <fullName evidence="3">Transposase</fullName>
    </recommendedName>
</protein>
<organism evidence="1 2">
    <name type="scientific">Thalassomonas actiniarum</name>
    <dbReference type="NCBI Taxonomy" id="485447"/>
    <lineage>
        <taxon>Bacteria</taxon>
        <taxon>Pseudomonadati</taxon>
        <taxon>Pseudomonadota</taxon>
        <taxon>Gammaproteobacteria</taxon>
        <taxon>Alteromonadales</taxon>
        <taxon>Colwelliaceae</taxon>
        <taxon>Thalassomonas</taxon>
    </lineage>
</organism>
<proteinExistence type="predicted"/>
<dbReference type="AlphaFoldDB" id="A0AAF0C3Q6"/>
<dbReference type="KEGG" id="tact:SG35_000425"/>
<keyword evidence="2" id="KW-1185">Reference proteome</keyword>
<gene>
    <name evidence="1" type="ORF">SG35_000425</name>
</gene>
<evidence type="ECO:0000313" key="2">
    <source>
        <dbReference type="Proteomes" id="UP000032568"/>
    </source>
</evidence>
<evidence type="ECO:0008006" key="3">
    <source>
        <dbReference type="Google" id="ProtNLM"/>
    </source>
</evidence>
<dbReference type="Proteomes" id="UP000032568">
    <property type="component" value="Chromosome"/>
</dbReference>
<name>A0AAF0C3Q6_9GAMM</name>
<dbReference type="EMBL" id="CP059735">
    <property type="protein sequence ID" value="WDD99190.1"/>
    <property type="molecule type" value="Genomic_DNA"/>
</dbReference>